<dbReference type="Pfam" id="PF01863">
    <property type="entry name" value="YgjP-like"/>
    <property type="match status" value="1"/>
</dbReference>
<dbReference type="PANTHER" id="PTHR30399">
    <property type="entry name" value="UNCHARACTERIZED PROTEIN YGJP"/>
    <property type="match status" value="1"/>
</dbReference>
<comment type="caution">
    <text evidence="2">The sequence shown here is derived from an EMBL/GenBank/DDBJ whole genome shotgun (WGS) entry which is preliminary data.</text>
</comment>
<proteinExistence type="predicted"/>
<evidence type="ECO:0000259" key="1">
    <source>
        <dbReference type="Pfam" id="PF01863"/>
    </source>
</evidence>
<name>A0A3M0C6Z4_9PROT</name>
<dbReference type="EMBL" id="REFR01000014">
    <property type="protein sequence ID" value="RMB02859.1"/>
    <property type="molecule type" value="Genomic_DNA"/>
</dbReference>
<dbReference type="CDD" id="cd07344">
    <property type="entry name" value="M48_yhfN_like"/>
    <property type="match status" value="1"/>
</dbReference>
<dbReference type="InterPro" id="IPR002725">
    <property type="entry name" value="YgjP-like_metallopeptidase"/>
</dbReference>
<dbReference type="RefSeq" id="WP_121939851.1">
    <property type="nucleotide sequence ID" value="NZ_REFR01000014.1"/>
</dbReference>
<organism evidence="2 3">
    <name type="scientific">Eilatimonas milleporae</name>
    <dbReference type="NCBI Taxonomy" id="911205"/>
    <lineage>
        <taxon>Bacteria</taxon>
        <taxon>Pseudomonadati</taxon>
        <taxon>Pseudomonadota</taxon>
        <taxon>Alphaproteobacteria</taxon>
        <taxon>Kordiimonadales</taxon>
        <taxon>Kordiimonadaceae</taxon>
        <taxon>Eilatimonas</taxon>
    </lineage>
</organism>
<dbReference type="Proteomes" id="UP000271227">
    <property type="component" value="Unassembled WGS sequence"/>
</dbReference>
<keyword evidence="3" id="KW-1185">Reference proteome</keyword>
<dbReference type="AlphaFoldDB" id="A0A3M0C6Z4"/>
<dbReference type="OrthoDB" id="9795402at2"/>
<protein>
    <recommendedName>
        <fullName evidence="1">YgjP-like metallopeptidase domain-containing protein</fullName>
    </recommendedName>
</protein>
<evidence type="ECO:0000313" key="2">
    <source>
        <dbReference type="EMBL" id="RMB02859.1"/>
    </source>
</evidence>
<evidence type="ECO:0000313" key="3">
    <source>
        <dbReference type="Proteomes" id="UP000271227"/>
    </source>
</evidence>
<dbReference type="Gene3D" id="3.30.2010.10">
    <property type="entry name" value="Metalloproteases ('zincins'), catalytic domain"/>
    <property type="match status" value="1"/>
</dbReference>
<reference evidence="2 3" key="1">
    <citation type="submission" date="2018-10" db="EMBL/GenBank/DDBJ databases">
        <title>Genomic Encyclopedia of Archaeal and Bacterial Type Strains, Phase II (KMG-II): from individual species to whole genera.</title>
        <authorList>
            <person name="Goeker M."/>
        </authorList>
    </citation>
    <scope>NUCLEOTIDE SEQUENCE [LARGE SCALE GENOMIC DNA]</scope>
    <source>
        <strain evidence="2 3">DSM 25217</strain>
    </source>
</reference>
<dbReference type="InterPro" id="IPR053136">
    <property type="entry name" value="UTP_pyrophosphatase-like"/>
</dbReference>
<accession>A0A3M0C6Z4</accession>
<dbReference type="InParanoid" id="A0A3M0C6Z4"/>
<dbReference type="PANTHER" id="PTHR30399:SF1">
    <property type="entry name" value="UTP PYROPHOSPHATASE"/>
    <property type="match status" value="1"/>
</dbReference>
<gene>
    <name evidence="2" type="ORF">BXY39_3211</name>
</gene>
<sequence length="230" mass="26189">MTVALLQMDGMAVRFRRHAQARRLVLRYDPASDEFRVSLPAGVSARTAERFVRDHRDWMLNERARHPHPLGPGDMLPYLGIGRRIAYTDISPRTIRLEEDCLTVGGPADQAPARLQRWLRASARAHIAPIARGYGDRLNVAPSRISIGDMRTRWGSCSSRGTLRFNWRIMLAPPPVVRYLVAHEVAHLLELNHSPRFWAHVARLCAEWRQHRSWLTHHGGALMAVRLAAV</sequence>
<feature type="domain" description="YgjP-like metallopeptidase" evidence="1">
    <location>
        <begin position="26"/>
        <end position="218"/>
    </location>
</feature>